<evidence type="ECO:0000256" key="3">
    <source>
        <dbReference type="RuleBase" id="RU362132"/>
    </source>
</evidence>
<feature type="domain" description="Thiamine pyrophosphate enzyme N-terminal TPP-binding" evidence="6">
    <location>
        <begin position="12"/>
        <end position="130"/>
    </location>
</feature>
<dbReference type="InterPro" id="IPR029061">
    <property type="entry name" value="THDP-binding"/>
</dbReference>
<dbReference type="SUPFAM" id="SSF52467">
    <property type="entry name" value="DHS-like NAD/FAD-binding domain"/>
    <property type="match status" value="1"/>
</dbReference>
<comment type="caution">
    <text evidence="7">The sequence shown here is derived from an EMBL/GenBank/DDBJ whole genome shotgun (WGS) entry which is preliminary data.</text>
</comment>
<feature type="domain" description="Thiamine pyrophosphate enzyme central" evidence="4">
    <location>
        <begin position="201"/>
        <end position="330"/>
    </location>
</feature>
<evidence type="ECO:0000259" key="4">
    <source>
        <dbReference type="Pfam" id="PF00205"/>
    </source>
</evidence>
<dbReference type="InterPro" id="IPR029035">
    <property type="entry name" value="DHS-like_NAD/FAD-binding_dom"/>
</dbReference>
<dbReference type="Proteomes" id="UP001629214">
    <property type="component" value="Unassembled WGS sequence"/>
</dbReference>
<dbReference type="SUPFAM" id="SSF52518">
    <property type="entry name" value="Thiamin diphosphate-binding fold (THDP-binding)"/>
    <property type="match status" value="2"/>
</dbReference>
<accession>A0ABW8Z4N6</accession>
<dbReference type="Gene3D" id="3.40.50.970">
    <property type="match status" value="2"/>
</dbReference>
<evidence type="ECO:0000313" key="7">
    <source>
        <dbReference type="EMBL" id="MFL9877213.1"/>
    </source>
</evidence>
<gene>
    <name evidence="7" type="ORF">PQR63_02370</name>
</gene>
<evidence type="ECO:0000259" key="5">
    <source>
        <dbReference type="Pfam" id="PF02775"/>
    </source>
</evidence>
<dbReference type="InterPro" id="IPR012000">
    <property type="entry name" value="Thiamin_PyroP_enz_cen_dom"/>
</dbReference>
<dbReference type="InterPro" id="IPR045229">
    <property type="entry name" value="TPP_enz"/>
</dbReference>
<dbReference type="NCBIfam" id="NF005470">
    <property type="entry name" value="PRK07064.1"/>
    <property type="match status" value="1"/>
</dbReference>
<comment type="similarity">
    <text evidence="1 3">Belongs to the TPP enzyme family.</text>
</comment>
<dbReference type="CDD" id="cd00568">
    <property type="entry name" value="TPP_enzymes"/>
    <property type="match status" value="1"/>
</dbReference>
<evidence type="ECO:0000313" key="8">
    <source>
        <dbReference type="Proteomes" id="UP001629214"/>
    </source>
</evidence>
<dbReference type="PANTHER" id="PTHR18968">
    <property type="entry name" value="THIAMINE PYROPHOSPHATE ENZYMES"/>
    <property type="match status" value="1"/>
</dbReference>
<name>A0ABW8Z4N6_9BURK</name>
<dbReference type="Gene3D" id="3.40.50.1220">
    <property type="entry name" value="TPP-binding domain"/>
    <property type="match status" value="1"/>
</dbReference>
<evidence type="ECO:0000256" key="1">
    <source>
        <dbReference type="ARBA" id="ARBA00007812"/>
    </source>
</evidence>
<dbReference type="PANTHER" id="PTHR18968:SF13">
    <property type="entry name" value="ACETOLACTATE SYNTHASE CATALYTIC SUBUNIT, MITOCHONDRIAL"/>
    <property type="match status" value="1"/>
</dbReference>
<dbReference type="EMBL" id="JAQQFR010000001">
    <property type="protein sequence ID" value="MFL9877213.1"/>
    <property type="molecule type" value="Genomic_DNA"/>
</dbReference>
<feature type="domain" description="Thiamine pyrophosphate enzyme TPP-binding" evidence="5">
    <location>
        <begin position="394"/>
        <end position="540"/>
    </location>
</feature>
<keyword evidence="2 3" id="KW-0786">Thiamine pyrophosphate</keyword>
<dbReference type="Pfam" id="PF00205">
    <property type="entry name" value="TPP_enzyme_M"/>
    <property type="match status" value="1"/>
</dbReference>
<dbReference type="Pfam" id="PF02775">
    <property type="entry name" value="TPP_enzyme_C"/>
    <property type="match status" value="1"/>
</dbReference>
<dbReference type="InterPro" id="IPR011766">
    <property type="entry name" value="TPP_enzyme_TPP-bd"/>
</dbReference>
<dbReference type="CDD" id="cd07035">
    <property type="entry name" value="TPP_PYR_POX_like"/>
    <property type="match status" value="1"/>
</dbReference>
<proteinExistence type="inferred from homology"/>
<organism evidence="7 8">
    <name type="scientific">Herbaspirillum rhizosphaerae</name>
    <dbReference type="NCBI Taxonomy" id="346179"/>
    <lineage>
        <taxon>Bacteria</taxon>
        <taxon>Pseudomonadati</taxon>
        <taxon>Pseudomonadota</taxon>
        <taxon>Betaproteobacteria</taxon>
        <taxon>Burkholderiales</taxon>
        <taxon>Oxalobacteraceae</taxon>
        <taxon>Herbaspirillum</taxon>
    </lineage>
</organism>
<dbReference type="InterPro" id="IPR012001">
    <property type="entry name" value="Thiamin_PyroP_enz_TPP-bd_dom"/>
</dbReference>
<dbReference type="Pfam" id="PF02776">
    <property type="entry name" value="TPP_enzyme_N"/>
    <property type="match status" value="1"/>
</dbReference>
<keyword evidence="8" id="KW-1185">Reference proteome</keyword>
<evidence type="ECO:0000259" key="6">
    <source>
        <dbReference type="Pfam" id="PF02776"/>
    </source>
</evidence>
<protein>
    <submittedName>
        <fullName evidence="7">Thiamine pyrophosphate-binding protein</fullName>
    </submittedName>
</protein>
<sequence length="585" mass="61520">MPKQNQPVEQVTVGCAIAAFLEQCNVKAAFGVISIHNMPILDAFGERGKIRFIPARGEAGGANMADSYARTTGGLGVCLTSTGTAAGNAAGAMVEALTAGTPLLHLTGQIETPYLDQSLAYIHEAPDQLSMLKAISKAAFRIRSTETAVSTIKLAVQTALTPPMGPVSVEIPIDIQAALIPMPSDLRPLPIAVQAPSELALDELAERLLKAKRPLLWLGGGARKASKQVQRLLDLGFGVVTSTQGRGIVAEDDARSLGAFNLHKPVENFYQTCDAVVVIGSRLRGNETLKYELKLPRPLYRIDADPSAEGRCYNSDHFVCGDAALALEGLADRLEKRKSAIQIDPAFMGDLQKARDTAVAGLIDGLGPYSALVEQVQKAAGRKFNWVRDVTVSNSTWGNRYLRIFDPLAGVHALGGGIGQGLAMGIGAAIGAAVTASGKKTFTLAGDGGFILNLGELATAVQEKADMIIVLMNDKGYGVIKNIQDVQYGGRRHYVDLHTPDYAQLSQALSLRHARVSNLADVEGALKNALSESGPFLLEIDMLTIGSFKTAFAGPPVTEKAAAEAAAASIATTKTAAATVTAAAV</sequence>
<dbReference type="RefSeq" id="WP_408165303.1">
    <property type="nucleotide sequence ID" value="NZ_JAQQFR010000001.1"/>
</dbReference>
<reference evidence="7 8" key="1">
    <citation type="journal article" date="2024" name="Chem. Sci.">
        <title>Discovery of megapolipeptins by genome mining of a Burkholderiales bacteria collection.</title>
        <authorList>
            <person name="Paulo B.S."/>
            <person name="Recchia M.J.J."/>
            <person name="Lee S."/>
            <person name="Fergusson C.H."/>
            <person name="Romanowski S.B."/>
            <person name="Hernandez A."/>
            <person name="Krull N."/>
            <person name="Liu D.Y."/>
            <person name="Cavanagh H."/>
            <person name="Bos A."/>
            <person name="Gray C.A."/>
            <person name="Murphy B.T."/>
            <person name="Linington R.G."/>
            <person name="Eustaquio A.S."/>
        </authorList>
    </citation>
    <scope>NUCLEOTIDE SEQUENCE [LARGE SCALE GENOMIC DNA]</scope>
    <source>
        <strain evidence="7 8">RL21-008-BIB-B</strain>
    </source>
</reference>
<evidence type="ECO:0000256" key="2">
    <source>
        <dbReference type="ARBA" id="ARBA00023052"/>
    </source>
</evidence>